<comment type="similarity">
    <text evidence="2 11">Belongs to the ATPase e subunit family.</text>
</comment>
<name>A0A3M6ZK71_HORWE</name>
<evidence type="ECO:0000256" key="3">
    <source>
        <dbReference type="ARBA" id="ARBA00022448"/>
    </source>
</evidence>
<dbReference type="Pfam" id="PF05680">
    <property type="entry name" value="ATP-synt_E"/>
    <property type="match status" value="1"/>
</dbReference>
<dbReference type="OrthoDB" id="2125027at2759"/>
<evidence type="ECO:0000256" key="2">
    <source>
        <dbReference type="ARBA" id="ARBA00007333"/>
    </source>
</evidence>
<keyword evidence="3 11" id="KW-0813">Transport</keyword>
<feature type="compositionally biased region" description="Polar residues" evidence="12">
    <location>
        <begin position="112"/>
        <end position="122"/>
    </location>
</feature>
<dbReference type="Proteomes" id="UP000271337">
    <property type="component" value="Unassembled WGS sequence"/>
</dbReference>
<keyword evidence="6 11" id="KW-0999">Mitochondrion inner membrane</keyword>
<keyword evidence="9" id="KW-0472">Membrane</keyword>
<accession>A0A3M6ZK71</accession>
<evidence type="ECO:0000256" key="5">
    <source>
        <dbReference type="ARBA" id="ARBA00022781"/>
    </source>
</evidence>
<keyword evidence="7 11" id="KW-0406">Ion transport</keyword>
<sequence length="141" mass="15884">MGTGQGDARALLSEADAAVTLTLIPQSSRANFPIAKTEDPGQQQSRRQPEQDRTVQQYNLPVLRWGALAFGVFYGFSHQSAINSRDRSAHAQHEYERKEKLIQQARDEWQRKTQPQSGSGVISNPEDPNFDLEKYLQTVKA</sequence>
<keyword evidence="4 11" id="KW-0138">CF(0)</keyword>
<comment type="function">
    <text evidence="11">Subunit e, of the mitochondrial membrane ATP synthase complex (F(1)F(0) ATP synthase or Complex V) that produces ATP from ADP in the presence of a proton gradient across the membrane which is generated by electron transport complexes of the respiratory chain. ATP synthase complex consist of a soluble F(1) head domain - the catalytic core - and a membrane F(1) domain - the membrane proton channel. These two domains are linked by a central stalk rotating inside the F(1) region and a stationary peripheral stalk. During catalysis, ATP synthesis in the catalytic domain of F(1) is coupled via a rotary mechanism of the central stalk subunits to proton translocation. In vivo, can only synthesize ATP although its ATP hydrolase activity can be activated artificially in vitro. Part of the complex F(0) domain.</text>
</comment>
<evidence type="ECO:0000256" key="7">
    <source>
        <dbReference type="ARBA" id="ARBA00023065"/>
    </source>
</evidence>
<evidence type="ECO:0000256" key="10">
    <source>
        <dbReference type="ARBA" id="ARBA00023310"/>
    </source>
</evidence>
<evidence type="ECO:0000256" key="6">
    <source>
        <dbReference type="ARBA" id="ARBA00022792"/>
    </source>
</evidence>
<evidence type="ECO:0000256" key="4">
    <source>
        <dbReference type="ARBA" id="ARBA00022547"/>
    </source>
</evidence>
<evidence type="ECO:0000313" key="14">
    <source>
        <dbReference type="Proteomes" id="UP000271337"/>
    </source>
</evidence>
<comment type="caution">
    <text evidence="13">The sequence shown here is derived from an EMBL/GenBank/DDBJ whole genome shotgun (WGS) entry which is preliminary data.</text>
</comment>
<dbReference type="InterPro" id="IPR008386">
    <property type="entry name" value="ATP_synth_F0_esu_mt"/>
</dbReference>
<dbReference type="VEuPathDB" id="FungiDB:BTJ68_02382"/>
<evidence type="ECO:0000313" key="13">
    <source>
        <dbReference type="EMBL" id="RMY15557.1"/>
    </source>
</evidence>
<evidence type="ECO:0000256" key="12">
    <source>
        <dbReference type="SAM" id="MobiDB-lite"/>
    </source>
</evidence>
<dbReference type="GO" id="GO:0015986">
    <property type="term" value="P:proton motive force-driven ATP synthesis"/>
    <property type="evidence" value="ECO:0007669"/>
    <property type="project" value="InterPro"/>
</dbReference>
<dbReference type="GO" id="GO:0005743">
    <property type="term" value="C:mitochondrial inner membrane"/>
    <property type="evidence" value="ECO:0007669"/>
    <property type="project" value="UniProtKB-SubCell"/>
</dbReference>
<feature type="region of interest" description="Disordered" evidence="12">
    <location>
        <begin position="106"/>
        <end position="131"/>
    </location>
</feature>
<dbReference type="GO" id="GO:0015078">
    <property type="term" value="F:proton transmembrane transporter activity"/>
    <property type="evidence" value="ECO:0007669"/>
    <property type="project" value="InterPro"/>
</dbReference>
<dbReference type="AlphaFoldDB" id="A0A3M6ZK71"/>
<evidence type="ECO:0000256" key="1">
    <source>
        <dbReference type="ARBA" id="ARBA00004273"/>
    </source>
</evidence>
<comment type="subcellular location">
    <subcellularLocation>
        <location evidence="1 11">Mitochondrion inner membrane</location>
    </subcellularLocation>
</comment>
<evidence type="ECO:0000256" key="11">
    <source>
        <dbReference type="RuleBase" id="RU367005"/>
    </source>
</evidence>
<keyword evidence="8 11" id="KW-0496">Mitochondrion</keyword>
<feature type="region of interest" description="Disordered" evidence="12">
    <location>
        <begin position="29"/>
        <end position="54"/>
    </location>
</feature>
<evidence type="ECO:0000256" key="8">
    <source>
        <dbReference type="ARBA" id="ARBA00023128"/>
    </source>
</evidence>
<organism evidence="13 14">
    <name type="scientific">Hortaea werneckii</name>
    <name type="common">Black yeast</name>
    <name type="synonym">Cladosporium werneckii</name>
    <dbReference type="NCBI Taxonomy" id="91943"/>
    <lineage>
        <taxon>Eukaryota</taxon>
        <taxon>Fungi</taxon>
        <taxon>Dikarya</taxon>
        <taxon>Ascomycota</taxon>
        <taxon>Pezizomycotina</taxon>
        <taxon>Dothideomycetes</taxon>
        <taxon>Dothideomycetidae</taxon>
        <taxon>Mycosphaerellales</taxon>
        <taxon>Teratosphaeriaceae</taxon>
        <taxon>Hortaea</taxon>
    </lineage>
</organism>
<dbReference type="GO" id="GO:0045259">
    <property type="term" value="C:proton-transporting ATP synthase complex"/>
    <property type="evidence" value="ECO:0007669"/>
    <property type="project" value="UniProtKB-UniRule"/>
</dbReference>
<comment type="subunit">
    <text evidence="11">F-type ATPases have 2 components, CF(1) - the catalytic core - and CF(0) - the membrane proton channel. CF(1) and CF(0) have multiple subunits.</text>
</comment>
<reference evidence="13 14" key="1">
    <citation type="journal article" date="2018" name="BMC Genomics">
        <title>Genomic evidence for intraspecific hybridization in a clonal and extremely halotolerant yeast.</title>
        <authorList>
            <person name="Gostincar C."/>
            <person name="Stajich J.E."/>
            <person name="Zupancic J."/>
            <person name="Zalar P."/>
            <person name="Gunde-Cimerman N."/>
        </authorList>
    </citation>
    <scope>NUCLEOTIDE SEQUENCE [LARGE SCALE GENOMIC DNA]</scope>
    <source>
        <strain evidence="13 14">EXF-6669</strain>
    </source>
</reference>
<keyword evidence="10 11" id="KW-0066">ATP synthesis</keyword>
<evidence type="ECO:0000256" key="9">
    <source>
        <dbReference type="ARBA" id="ARBA00023136"/>
    </source>
</evidence>
<gene>
    <name evidence="13" type="ORF">D0867_06792</name>
</gene>
<keyword evidence="5 11" id="KW-0375">Hydrogen ion transport</keyword>
<protein>
    <recommendedName>
        <fullName evidence="11">ATP synthase F(0) complex subunit e, mitochondrial</fullName>
    </recommendedName>
</protein>
<proteinExistence type="inferred from homology"/>
<dbReference type="EMBL" id="QWIL01000677">
    <property type="protein sequence ID" value="RMY15557.1"/>
    <property type="molecule type" value="Genomic_DNA"/>
</dbReference>